<dbReference type="InterPro" id="IPR038725">
    <property type="entry name" value="YdaG_split_barrel_FMN-bd"/>
</dbReference>
<accession>A0A1H4T203</accession>
<protein>
    <submittedName>
        <fullName evidence="2">General stress protein 26</fullName>
    </submittedName>
</protein>
<organism evidence="2 3">
    <name type="scientific">Terriglobus roseus</name>
    <dbReference type="NCBI Taxonomy" id="392734"/>
    <lineage>
        <taxon>Bacteria</taxon>
        <taxon>Pseudomonadati</taxon>
        <taxon>Acidobacteriota</taxon>
        <taxon>Terriglobia</taxon>
        <taxon>Terriglobales</taxon>
        <taxon>Acidobacteriaceae</taxon>
        <taxon>Terriglobus</taxon>
    </lineage>
</organism>
<evidence type="ECO:0000259" key="1">
    <source>
        <dbReference type="Pfam" id="PF16242"/>
    </source>
</evidence>
<name>A0A1H4T203_9BACT</name>
<dbReference type="RefSeq" id="WP_074655354.1">
    <property type="nucleotide sequence ID" value="NZ_FNSD01000001.1"/>
</dbReference>
<gene>
    <name evidence="2" type="ORF">SAMN05443244_3620</name>
</gene>
<dbReference type="PANTHER" id="PTHR34818">
    <property type="entry name" value="PROTEIN BLI-3"/>
    <property type="match status" value="1"/>
</dbReference>
<dbReference type="InterPro" id="IPR012349">
    <property type="entry name" value="Split_barrel_FMN-bd"/>
</dbReference>
<dbReference type="InterPro" id="IPR052917">
    <property type="entry name" value="Stress-Dev_Protein"/>
</dbReference>
<dbReference type="Pfam" id="PF16242">
    <property type="entry name" value="Pyrid_ox_like"/>
    <property type="match status" value="1"/>
</dbReference>
<dbReference type="Proteomes" id="UP000182409">
    <property type="component" value="Unassembled WGS sequence"/>
</dbReference>
<sequence>MAEKNVSGAEGIAKIKELTKDIHIAMLTTVADDGTLHARPMGTESADFDGTLWFITRIDSGKVDEIREDSHVLVSYEQPKDGMYLSLQGRAGIVKDRAMIKQHWYKMADAWFEKGSDDPAAALLKVTVTGGEYWQSSSSGIVRLGRLALASVLGADKVSVGDAGKITL</sequence>
<dbReference type="AlphaFoldDB" id="A0A1H4T203"/>
<dbReference type="EMBL" id="FNSD01000001">
    <property type="protein sequence ID" value="SEC50340.1"/>
    <property type="molecule type" value="Genomic_DNA"/>
</dbReference>
<dbReference type="PANTHER" id="PTHR34818:SF1">
    <property type="entry name" value="PROTEIN BLI-3"/>
    <property type="match status" value="1"/>
</dbReference>
<evidence type="ECO:0000313" key="2">
    <source>
        <dbReference type="EMBL" id="SEC50340.1"/>
    </source>
</evidence>
<proteinExistence type="predicted"/>
<dbReference type="Gene3D" id="2.30.110.10">
    <property type="entry name" value="Electron Transport, Fmn-binding Protein, Chain A"/>
    <property type="match status" value="1"/>
</dbReference>
<feature type="domain" description="General stress protein FMN-binding split barrel" evidence="1">
    <location>
        <begin position="12"/>
        <end position="153"/>
    </location>
</feature>
<dbReference type="SUPFAM" id="SSF50475">
    <property type="entry name" value="FMN-binding split barrel"/>
    <property type="match status" value="1"/>
</dbReference>
<dbReference type="OrthoDB" id="9795235at2"/>
<evidence type="ECO:0000313" key="3">
    <source>
        <dbReference type="Proteomes" id="UP000182409"/>
    </source>
</evidence>
<reference evidence="2 3" key="1">
    <citation type="submission" date="2016-10" db="EMBL/GenBank/DDBJ databases">
        <authorList>
            <person name="de Groot N.N."/>
        </authorList>
    </citation>
    <scope>NUCLEOTIDE SEQUENCE [LARGE SCALE GENOMIC DNA]</scope>
    <source>
        <strain evidence="2 3">AB35.6</strain>
    </source>
</reference>